<dbReference type="Proteomes" id="UP000054350">
    <property type="component" value="Unassembled WGS sequence"/>
</dbReference>
<feature type="compositionally biased region" description="Low complexity" evidence="1">
    <location>
        <begin position="31"/>
        <end position="52"/>
    </location>
</feature>
<evidence type="ECO:0000256" key="1">
    <source>
        <dbReference type="SAM" id="MobiDB-lite"/>
    </source>
</evidence>
<dbReference type="VEuPathDB" id="FungiDB:AMAG_20337"/>
<proteinExistence type="predicted"/>
<name>A0A0L0T9F6_ALLM3</name>
<organism evidence="2 3">
    <name type="scientific">Allomyces macrogynus (strain ATCC 38327)</name>
    <name type="common">Allomyces javanicus var. macrogynus</name>
    <dbReference type="NCBI Taxonomy" id="578462"/>
    <lineage>
        <taxon>Eukaryota</taxon>
        <taxon>Fungi</taxon>
        <taxon>Fungi incertae sedis</taxon>
        <taxon>Blastocladiomycota</taxon>
        <taxon>Blastocladiomycetes</taxon>
        <taxon>Blastocladiales</taxon>
        <taxon>Blastocladiaceae</taxon>
        <taxon>Allomyces</taxon>
    </lineage>
</organism>
<reference evidence="2 3" key="1">
    <citation type="submission" date="2009-11" db="EMBL/GenBank/DDBJ databases">
        <title>Annotation of Allomyces macrogynus ATCC 38327.</title>
        <authorList>
            <consortium name="The Broad Institute Genome Sequencing Platform"/>
            <person name="Russ C."/>
            <person name="Cuomo C."/>
            <person name="Burger G."/>
            <person name="Gray M.W."/>
            <person name="Holland P.W.H."/>
            <person name="King N."/>
            <person name="Lang F.B.F."/>
            <person name="Roger A.J."/>
            <person name="Ruiz-Trillo I."/>
            <person name="Young S.K."/>
            <person name="Zeng Q."/>
            <person name="Gargeya S."/>
            <person name="Fitzgerald M."/>
            <person name="Haas B."/>
            <person name="Abouelleil A."/>
            <person name="Alvarado L."/>
            <person name="Arachchi H.M."/>
            <person name="Berlin A."/>
            <person name="Chapman S.B."/>
            <person name="Gearin G."/>
            <person name="Goldberg J."/>
            <person name="Griggs A."/>
            <person name="Gujja S."/>
            <person name="Hansen M."/>
            <person name="Heiman D."/>
            <person name="Howarth C."/>
            <person name="Larimer J."/>
            <person name="Lui A."/>
            <person name="MacDonald P.J.P."/>
            <person name="McCowen C."/>
            <person name="Montmayeur A."/>
            <person name="Murphy C."/>
            <person name="Neiman D."/>
            <person name="Pearson M."/>
            <person name="Priest M."/>
            <person name="Roberts A."/>
            <person name="Saif S."/>
            <person name="Shea T."/>
            <person name="Sisk P."/>
            <person name="Stolte C."/>
            <person name="Sykes S."/>
            <person name="Wortman J."/>
            <person name="Nusbaum C."/>
            <person name="Birren B."/>
        </authorList>
    </citation>
    <scope>NUCLEOTIDE SEQUENCE [LARGE SCALE GENOMIC DNA]</scope>
    <source>
        <strain evidence="2 3">ATCC 38327</strain>
    </source>
</reference>
<feature type="compositionally biased region" description="Low complexity" evidence="1">
    <location>
        <begin position="125"/>
        <end position="142"/>
    </location>
</feature>
<protein>
    <submittedName>
        <fullName evidence="2">Uncharacterized protein</fullName>
    </submittedName>
</protein>
<reference evidence="3" key="2">
    <citation type="submission" date="2009-11" db="EMBL/GenBank/DDBJ databases">
        <title>The Genome Sequence of Allomyces macrogynus strain ATCC 38327.</title>
        <authorList>
            <consortium name="The Broad Institute Genome Sequencing Platform"/>
            <person name="Russ C."/>
            <person name="Cuomo C."/>
            <person name="Shea T."/>
            <person name="Young S.K."/>
            <person name="Zeng Q."/>
            <person name="Koehrsen M."/>
            <person name="Haas B."/>
            <person name="Borodovsky M."/>
            <person name="Guigo R."/>
            <person name="Alvarado L."/>
            <person name="Berlin A."/>
            <person name="Borenstein D."/>
            <person name="Chen Z."/>
            <person name="Engels R."/>
            <person name="Freedman E."/>
            <person name="Gellesch M."/>
            <person name="Goldberg J."/>
            <person name="Griggs A."/>
            <person name="Gujja S."/>
            <person name="Heiman D."/>
            <person name="Hepburn T."/>
            <person name="Howarth C."/>
            <person name="Jen D."/>
            <person name="Larson L."/>
            <person name="Lewis B."/>
            <person name="Mehta T."/>
            <person name="Park D."/>
            <person name="Pearson M."/>
            <person name="Roberts A."/>
            <person name="Saif S."/>
            <person name="Shenoy N."/>
            <person name="Sisk P."/>
            <person name="Stolte C."/>
            <person name="Sykes S."/>
            <person name="Walk T."/>
            <person name="White J."/>
            <person name="Yandava C."/>
            <person name="Burger G."/>
            <person name="Gray M.W."/>
            <person name="Holland P.W.H."/>
            <person name="King N."/>
            <person name="Lang F.B.F."/>
            <person name="Roger A.J."/>
            <person name="Ruiz-Trillo I."/>
            <person name="Lander E."/>
            <person name="Nusbaum C."/>
        </authorList>
    </citation>
    <scope>NUCLEOTIDE SEQUENCE [LARGE SCALE GENOMIC DNA]</scope>
    <source>
        <strain evidence="3">ATCC 38327</strain>
    </source>
</reference>
<keyword evidence="3" id="KW-1185">Reference proteome</keyword>
<gene>
    <name evidence="2" type="ORF">AMAG_20337</name>
</gene>
<feature type="region of interest" description="Disordered" evidence="1">
    <location>
        <begin position="1"/>
        <end position="109"/>
    </location>
</feature>
<evidence type="ECO:0000313" key="3">
    <source>
        <dbReference type="Proteomes" id="UP000054350"/>
    </source>
</evidence>
<dbReference type="AlphaFoldDB" id="A0A0L0T9F6"/>
<sequence>MLPATTDPASTPTSPRTPPPSHIDRRASNPRRTSVVSARSTSSRRSSSSSASLSMYDDALSPMAARRGSSSDSDTDSTPAVPAPPGPSVRRASAAKSPSLPDVDESVSPSMWLDAQADWTTAARRVSVHSAGSASSLGSTGQAPGGGACSAAPCGRRGDAPRTYGVAARIAVGAP</sequence>
<dbReference type="EMBL" id="GG745371">
    <property type="protein sequence ID" value="KNE71345.1"/>
    <property type="molecule type" value="Genomic_DNA"/>
</dbReference>
<evidence type="ECO:0000313" key="2">
    <source>
        <dbReference type="EMBL" id="KNE71345.1"/>
    </source>
</evidence>
<feature type="compositionally biased region" description="Low complexity" evidence="1">
    <location>
        <begin position="1"/>
        <end position="14"/>
    </location>
</feature>
<feature type="region of interest" description="Disordered" evidence="1">
    <location>
        <begin position="125"/>
        <end position="161"/>
    </location>
</feature>
<accession>A0A0L0T9F6</accession>